<dbReference type="InterPro" id="IPR009057">
    <property type="entry name" value="Homeodomain-like_sf"/>
</dbReference>
<dbReference type="Gene3D" id="3.40.50.880">
    <property type="match status" value="1"/>
</dbReference>
<comment type="caution">
    <text evidence="6">The sequence shown here is derived from an EMBL/GenBank/DDBJ whole genome shotgun (WGS) entry which is preliminary data.</text>
</comment>
<evidence type="ECO:0000256" key="4">
    <source>
        <dbReference type="SAM" id="MobiDB-lite"/>
    </source>
</evidence>
<reference evidence="6 7" key="1">
    <citation type="journal article" date="2017" name="Int. J. Syst. Evol. Microbiol.">
        <title>Achromobacter aloeverae sp. nov., isolated from the root of Aloe vera (L.) Burm.f.</title>
        <authorList>
            <person name="Kuncharoen N."/>
            <person name="Muramatsu Y."/>
            <person name="Shibata C."/>
            <person name="Kamakura Y."/>
            <person name="Nakagawa Y."/>
            <person name="Tanasupawat S."/>
        </authorList>
    </citation>
    <scope>NUCLEOTIDE SEQUENCE [LARGE SCALE GENOMIC DNA]</scope>
    <source>
        <strain evidence="6 7">AVA-1</strain>
    </source>
</reference>
<dbReference type="InterPro" id="IPR018062">
    <property type="entry name" value="HTH_AraC-typ_CS"/>
</dbReference>
<keyword evidence="2" id="KW-0238">DNA-binding</keyword>
<feature type="domain" description="HTH araC/xylS-type" evidence="5">
    <location>
        <begin position="224"/>
        <end position="321"/>
    </location>
</feature>
<dbReference type="SMART" id="SM00342">
    <property type="entry name" value="HTH_ARAC"/>
    <property type="match status" value="1"/>
</dbReference>
<dbReference type="GO" id="GO:0043565">
    <property type="term" value="F:sequence-specific DNA binding"/>
    <property type="evidence" value="ECO:0007669"/>
    <property type="project" value="InterPro"/>
</dbReference>
<accession>A0A4Q1HMV5</accession>
<dbReference type="InterPro" id="IPR018060">
    <property type="entry name" value="HTH_AraC"/>
</dbReference>
<dbReference type="InterPro" id="IPR052158">
    <property type="entry name" value="INH-QAR"/>
</dbReference>
<protein>
    <submittedName>
        <fullName evidence="6">AraC family transcriptional regulator</fullName>
    </submittedName>
</protein>
<evidence type="ECO:0000256" key="2">
    <source>
        <dbReference type="ARBA" id="ARBA00023125"/>
    </source>
</evidence>
<proteinExistence type="predicted"/>
<dbReference type="EMBL" id="PYAL01000001">
    <property type="protein sequence ID" value="RXN92209.1"/>
    <property type="molecule type" value="Genomic_DNA"/>
</dbReference>
<evidence type="ECO:0000313" key="7">
    <source>
        <dbReference type="Proteomes" id="UP000290849"/>
    </source>
</evidence>
<evidence type="ECO:0000256" key="3">
    <source>
        <dbReference type="ARBA" id="ARBA00023163"/>
    </source>
</evidence>
<dbReference type="GO" id="GO:0003700">
    <property type="term" value="F:DNA-binding transcription factor activity"/>
    <property type="evidence" value="ECO:0007669"/>
    <property type="project" value="InterPro"/>
</dbReference>
<dbReference type="InterPro" id="IPR029062">
    <property type="entry name" value="Class_I_gatase-like"/>
</dbReference>
<name>A0A4Q1HMV5_9BURK</name>
<dbReference type="RefSeq" id="WP_129149368.1">
    <property type="nucleotide sequence ID" value="NZ_JBHSDO010000016.1"/>
</dbReference>
<sequence length="341" mass="36751">MAPDTRTDRLVILVYADFQMLDAAGPADVFHMANALAASPRYALHICASAAGPVASSGALTVQAESIDAVDPRTVDTLLVVGGEQAGLVAAAADARLAHWVAMCRHREGKPARVASVCTGAFLLGHWGMLQGRRATTHWASTRLLRQSCPGVEVDADSLFIQDGDLWTSGGVTAGIDMCLAIVEQDLGRALATRVARQLNLSVRRQGNQSQYSTVMQGQAGRYADLVDWLRAHLGSSVTTEDMARVVCESPRSFHRHFLRELGVTPRAFLEQLRLEAVRSALDNGATLKSAAQLAGYGSEAALSKAFTRKFKLSPSQYRGRGPWMPRPQRQDSPGGDQSRE</sequence>
<keyword evidence="3" id="KW-0804">Transcription</keyword>
<dbReference type="InterPro" id="IPR002818">
    <property type="entry name" value="DJ-1/PfpI"/>
</dbReference>
<dbReference type="Proteomes" id="UP000290849">
    <property type="component" value="Unassembled WGS sequence"/>
</dbReference>
<dbReference type="OrthoDB" id="8543772at2"/>
<dbReference type="CDD" id="cd03137">
    <property type="entry name" value="GATase1_AraC_1"/>
    <property type="match status" value="1"/>
</dbReference>
<dbReference type="PROSITE" id="PS01124">
    <property type="entry name" value="HTH_ARAC_FAMILY_2"/>
    <property type="match status" value="1"/>
</dbReference>
<dbReference type="PANTHER" id="PTHR43130">
    <property type="entry name" value="ARAC-FAMILY TRANSCRIPTIONAL REGULATOR"/>
    <property type="match status" value="1"/>
</dbReference>
<evidence type="ECO:0000259" key="5">
    <source>
        <dbReference type="PROSITE" id="PS01124"/>
    </source>
</evidence>
<dbReference type="SUPFAM" id="SSF46689">
    <property type="entry name" value="Homeodomain-like"/>
    <property type="match status" value="2"/>
</dbReference>
<keyword evidence="7" id="KW-1185">Reference proteome</keyword>
<feature type="region of interest" description="Disordered" evidence="4">
    <location>
        <begin position="314"/>
        <end position="341"/>
    </location>
</feature>
<gene>
    <name evidence="6" type="ORF">C7R54_00095</name>
</gene>
<keyword evidence="1" id="KW-0805">Transcription regulation</keyword>
<dbReference type="PANTHER" id="PTHR43130:SF3">
    <property type="entry name" value="HTH-TYPE TRANSCRIPTIONAL REGULATOR RV1931C"/>
    <property type="match status" value="1"/>
</dbReference>
<evidence type="ECO:0000256" key="1">
    <source>
        <dbReference type="ARBA" id="ARBA00023015"/>
    </source>
</evidence>
<dbReference type="SUPFAM" id="SSF52317">
    <property type="entry name" value="Class I glutamine amidotransferase-like"/>
    <property type="match status" value="1"/>
</dbReference>
<dbReference type="AlphaFoldDB" id="A0A4Q1HMV5"/>
<evidence type="ECO:0000313" key="6">
    <source>
        <dbReference type="EMBL" id="RXN92209.1"/>
    </source>
</evidence>
<dbReference type="Pfam" id="PF12833">
    <property type="entry name" value="HTH_18"/>
    <property type="match status" value="1"/>
</dbReference>
<organism evidence="6 7">
    <name type="scientific">Achromobacter aloeverae</name>
    <dbReference type="NCBI Taxonomy" id="1750518"/>
    <lineage>
        <taxon>Bacteria</taxon>
        <taxon>Pseudomonadati</taxon>
        <taxon>Pseudomonadota</taxon>
        <taxon>Betaproteobacteria</taxon>
        <taxon>Burkholderiales</taxon>
        <taxon>Alcaligenaceae</taxon>
        <taxon>Achromobacter</taxon>
    </lineage>
</organism>
<dbReference type="PROSITE" id="PS00041">
    <property type="entry name" value="HTH_ARAC_FAMILY_1"/>
    <property type="match status" value="1"/>
</dbReference>
<dbReference type="Pfam" id="PF01965">
    <property type="entry name" value="DJ-1_PfpI"/>
    <property type="match status" value="1"/>
</dbReference>
<dbReference type="Gene3D" id="1.10.10.60">
    <property type="entry name" value="Homeodomain-like"/>
    <property type="match status" value="1"/>
</dbReference>